<dbReference type="EMBL" id="KN818281">
    <property type="protein sequence ID" value="KIL61661.1"/>
    <property type="molecule type" value="Genomic_DNA"/>
</dbReference>
<dbReference type="InParanoid" id="A0A0C2WXU7"/>
<feature type="active site" description="Proton acceptor" evidence="1">
    <location>
        <position position="203"/>
    </location>
</feature>
<sequence length="267" mass="28028">MIVKTFITSILLATAAFAAPGSLMEERRARRAAAFAARSANRQSQPLLRSTEHPVTDSSDIAQISYSSNWAGASWETYPAGTFKSVTGTFTVPTPTGADGSASAWVGIDGDTCQTAILQTGIDFHITSGVVSYDAWYEWYPAFAFSFSGITISAGDVIKLTVTATTTKSGTAVIENVTTGVTVSKSLKSAHALCEQNAEWIVEDYSQGGGLVPFCNFGSVKFTSSEATTVSGTLVDPNGATVIDIEQNGVVLTNVTEFPGGVTISYV</sequence>
<gene>
    <name evidence="3" type="ORF">M378DRAFT_13355</name>
</gene>
<evidence type="ECO:0000256" key="2">
    <source>
        <dbReference type="SAM" id="SignalP"/>
    </source>
</evidence>
<protein>
    <submittedName>
        <fullName evidence="3">Uncharacterized protein</fullName>
    </submittedName>
</protein>
<evidence type="ECO:0000313" key="3">
    <source>
        <dbReference type="EMBL" id="KIL61661.1"/>
    </source>
</evidence>
<dbReference type="OrthoDB" id="2862635at2759"/>
<dbReference type="AlphaFoldDB" id="A0A0C2WXU7"/>
<dbReference type="Pfam" id="PF01828">
    <property type="entry name" value="Peptidase_A4"/>
    <property type="match status" value="1"/>
</dbReference>
<keyword evidence="2" id="KW-0732">Signal</keyword>
<accession>A0A0C2WXU7</accession>
<organism evidence="3 4">
    <name type="scientific">Amanita muscaria (strain Koide BX008)</name>
    <dbReference type="NCBI Taxonomy" id="946122"/>
    <lineage>
        <taxon>Eukaryota</taxon>
        <taxon>Fungi</taxon>
        <taxon>Dikarya</taxon>
        <taxon>Basidiomycota</taxon>
        <taxon>Agaricomycotina</taxon>
        <taxon>Agaricomycetes</taxon>
        <taxon>Agaricomycetidae</taxon>
        <taxon>Agaricales</taxon>
        <taxon>Pluteineae</taxon>
        <taxon>Amanitaceae</taxon>
        <taxon>Amanita</taxon>
    </lineage>
</organism>
<dbReference type="STRING" id="946122.A0A0C2WXU7"/>
<evidence type="ECO:0000256" key="1">
    <source>
        <dbReference type="PIRSR" id="PIRSR600250-50"/>
    </source>
</evidence>
<dbReference type="SUPFAM" id="SSF49899">
    <property type="entry name" value="Concanavalin A-like lectins/glucanases"/>
    <property type="match status" value="1"/>
</dbReference>
<dbReference type="GO" id="GO:0006508">
    <property type="term" value="P:proteolysis"/>
    <property type="evidence" value="ECO:0007669"/>
    <property type="project" value="InterPro"/>
</dbReference>
<name>A0A0C2WXU7_AMAMK</name>
<dbReference type="GO" id="GO:0070007">
    <property type="term" value="F:glutamic-type endopeptidase activity"/>
    <property type="evidence" value="ECO:0007669"/>
    <property type="project" value="InterPro"/>
</dbReference>
<feature type="signal peptide" evidence="2">
    <location>
        <begin position="1"/>
        <end position="18"/>
    </location>
</feature>
<proteinExistence type="predicted"/>
<dbReference type="HOGENOM" id="CLU_066466_0_1_1"/>
<keyword evidence="4" id="KW-1185">Reference proteome</keyword>
<dbReference type="PANTHER" id="PTHR37536:SF1">
    <property type="entry name" value="ASPERGILLOPEPSIN, PUTAITVE (AFU_ORTHOLOGUE AFUA_7G01200)"/>
    <property type="match status" value="1"/>
</dbReference>
<dbReference type="CDD" id="cd13426">
    <property type="entry name" value="Peptidase_G1"/>
    <property type="match status" value="1"/>
</dbReference>
<evidence type="ECO:0000313" key="4">
    <source>
        <dbReference type="Proteomes" id="UP000054549"/>
    </source>
</evidence>
<dbReference type="InterPro" id="IPR000250">
    <property type="entry name" value="Peptidase_G1"/>
</dbReference>
<dbReference type="Gene3D" id="2.60.120.700">
    <property type="entry name" value="Peptidase G1"/>
    <property type="match status" value="1"/>
</dbReference>
<dbReference type="PRINTS" id="PR00977">
    <property type="entry name" value="SCYTLDPTASE"/>
</dbReference>
<dbReference type="InterPro" id="IPR013320">
    <property type="entry name" value="ConA-like_dom_sf"/>
</dbReference>
<dbReference type="PANTHER" id="PTHR37536">
    <property type="entry name" value="PUTATIVE (AFU_ORTHOLOGUE AFUA_3G02970)-RELATED"/>
    <property type="match status" value="1"/>
</dbReference>
<feature type="chain" id="PRO_5002158588" evidence="2">
    <location>
        <begin position="19"/>
        <end position="267"/>
    </location>
</feature>
<reference evidence="3 4" key="1">
    <citation type="submission" date="2014-04" db="EMBL/GenBank/DDBJ databases">
        <title>Evolutionary Origins and Diversification of the Mycorrhizal Mutualists.</title>
        <authorList>
            <consortium name="DOE Joint Genome Institute"/>
            <consortium name="Mycorrhizal Genomics Consortium"/>
            <person name="Kohler A."/>
            <person name="Kuo A."/>
            <person name="Nagy L.G."/>
            <person name="Floudas D."/>
            <person name="Copeland A."/>
            <person name="Barry K.W."/>
            <person name="Cichocki N."/>
            <person name="Veneault-Fourrey C."/>
            <person name="LaButti K."/>
            <person name="Lindquist E.A."/>
            <person name="Lipzen A."/>
            <person name="Lundell T."/>
            <person name="Morin E."/>
            <person name="Murat C."/>
            <person name="Riley R."/>
            <person name="Ohm R."/>
            <person name="Sun H."/>
            <person name="Tunlid A."/>
            <person name="Henrissat B."/>
            <person name="Grigoriev I.V."/>
            <person name="Hibbett D.S."/>
            <person name="Martin F."/>
        </authorList>
    </citation>
    <scope>NUCLEOTIDE SEQUENCE [LARGE SCALE GENOMIC DNA]</scope>
    <source>
        <strain evidence="3 4">Koide BX008</strain>
    </source>
</reference>
<dbReference type="InterPro" id="IPR038656">
    <property type="entry name" value="Peptidase_G1_sf"/>
</dbReference>
<dbReference type="Proteomes" id="UP000054549">
    <property type="component" value="Unassembled WGS sequence"/>
</dbReference>